<evidence type="ECO:0000313" key="2">
    <source>
        <dbReference type="Proteomes" id="UP000187429"/>
    </source>
</evidence>
<organism evidence="1 2">
    <name type="scientific">Smittium culicis</name>
    <dbReference type="NCBI Taxonomy" id="133412"/>
    <lineage>
        <taxon>Eukaryota</taxon>
        <taxon>Fungi</taxon>
        <taxon>Fungi incertae sedis</taxon>
        <taxon>Zoopagomycota</taxon>
        <taxon>Kickxellomycotina</taxon>
        <taxon>Harpellomycetes</taxon>
        <taxon>Harpellales</taxon>
        <taxon>Legeriomycetaceae</taxon>
        <taxon>Smittium</taxon>
    </lineage>
</organism>
<dbReference type="Proteomes" id="UP000187429">
    <property type="component" value="Unassembled WGS sequence"/>
</dbReference>
<dbReference type="GO" id="GO:0006666">
    <property type="term" value="P:3-keto-sphinganine metabolic process"/>
    <property type="evidence" value="ECO:0007669"/>
    <property type="project" value="TreeGrafter"/>
</dbReference>
<accession>A0A1R1Y0G0</accession>
<dbReference type="PRINTS" id="PR00081">
    <property type="entry name" value="GDHRDH"/>
</dbReference>
<protein>
    <submittedName>
        <fullName evidence="1">3-ketodihydrosphingosine reductase TSC10</fullName>
    </submittedName>
</protein>
<dbReference type="GO" id="GO:0030148">
    <property type="term" value="P:sphingolipid biosynthetic process"/>
    <property type="evidence" value="ECO:0007669"/>
    <property type="project" value="TreeGrafter"/>
</dbReference>
<name>A0A1R1Y0G0_9FUNG</name>
<dbReference type="OrthoDB" id="10267115at2759"/>
<evidence type="ECO:0000313" key="1">
    <source>
        <dbReference type="EMBL" id="OMJ20186.1"/>
    </source>
</evidence>
<dbReference type="PANTHER" id="PTHR43550:SF3">
    <property type="entry name" value="3-KETODIHYDROSPHINGOSINE REDUCTASE"/>
    <property type="match status" value="1"/>
</dbReference>
<sequence>MIENGIRGNIILVGSTLSMLSFIGFSQYSPTKFAVKGLAESLRSELLVYGINVSLYLPGTILSPGLEQENRTKPQITKTLEGSEEGLTPEQCADALVSGLKRGESIITSDLISNIFRVSTRGTD</sequence>
<reference evidence="2" key="1">
    <citation type="submission" date="2017-01" db="EMBL/GenBank/DDBJ databases">
        <authorList>
            <person name="Wang Y."/>
            <person name="White M."/>
            <person name="Kvist S."/>
            <person name="Moncalvo J.-M."/>
        </authorList>
    </citation>
    <scope>NUCLEOTIDE SEQUENCE [LARGE SCALE GENOMIC DNA]</scope>
    <source>
        <strain evidence="2">ID-206-W2</strain>
    </source>
</reference>
<proteinExistence type="predicted"/>
<dbReference type="EMBL" id="LSSM01002824">
    <property type="protein sequence ID" value="OMJ20186.1"/>
    <property type="molecule type" value="Genomic_DNA"/>
</dbReference>
<dbReference type="AlphaFoldDB" id="A0A1R1Y0G0"/>
<dbReference type="Pfam" id="PF00106">
    <property type="entry name" value="adh_short"/>
    <property type="match status" value="1"/>
</dbReference>
<dbReference type="InterPro" id="IPR036291">
    <property type="entry name" value="NAD(P)-bd_dom_sf"/>
</dbReference>
<dbReference type="SUPFAM" id="SSF51735">
    <property type="entry name" value="NAD(P)-binding Rossmann-fold domains"/>
    <property type="match status" value="1"/>
</dbReference>
<keyword evidence="2" id="KW-1185">Reference proteome</keyword>
<comment type="caution">
    <text evidence="1">The sequence shown here is derived from an EMBL/GenBank/DDBJ whole genome shotgun (WGS) entry which is preliminary data.</text>
</comment>
<dbReference type="Gene3D" id="3.40.50.720">
    <property type="entry name" value="NAD(P)-binding Rossmann-like Domain"/>
    <property type="match status" value="1"/>
</dbReference>
<gene>
    <name evidence="1" type="ORF">AYI69_g6315</name>
</gene>
<dbReference type="GO" id="GO:0047560">
    <property type="term" value="F:3-dehydrosphinganine reductase activity"/>
    <property type="evidence" value="ECO:0007669"/>
    <property type="project" value="TreeGrafter"/>
</dbReference>
<dbReference type="PANTHER" id="PTHR43550">
    <property type="entry name" value="3-KETODIHYDROSPHINGOSINE REDUCTASE"/>
    <property type="match status" value="1"/>
</dbReference>
<dbReference type="GO" id="GO:0005789">
    <property type="term" value="C:endoplasmic reticulum membrane"/>
    <property type="evidence" value="ECO:0007669"/>
    <property type="project" value="TreeGrafter"/>
</dbReference>
<dbReference type="InterPro" id="IPR002347">
    <property type="entry name" value="SDR_fam"/>
</dbReference>